<evidence type="ECO:0000256" key="5">
    <source>
        <dbReference type="ARBA" id="ARBA00022824"/>
    </source>
</evidence>
<evidence type="ECO:0000313" key="12">
    <source>
        <dbReference type="EMBL" id="KAJ3997252.1"/>
    </source>
</evidence>
<comment type="caution">
    <text evidence="12">The sequence shown here is derived from an EMBL/GenBank/DDBJ whole genome shotgun (WGS) entry which is preliminary data.</text>
</comment>
<keyword evidence="10" id="KW-0175">Coiled coil</keyword>
<name>A0ABQ8QFC2_9AGAR</name>
<keyword evidence="6" id="KW-0931">ER-Golgi transport</keyword>
<evidence type="ECO:0000256" key="2">
    <source>
        <dbReference type="ARBA" id="ARBA00007891"/>
    </source>
</evidence>
<dbReference type="PANTHER" id="PTHR13050:SF7">
    <property type="entry name" value="VESICLE TRANSPORT PROTEIN USE1"/>
    <property type="match status" value="1"/>
</dbReference>
<evidence type="ECO:0000256" key="7">
    <source>
        <dbReference type="ARBA" id="ARBA00022927"/>
    </source>
</evidence>
<accession>A0ABQ8QFC2</accession>
<dbReference type="CDD" id="cd15860">
    <property type="entry name" value="SNARE_USE1"/>
    <property type="match status" value="1"/>
</dbReference>
<keyword evidence="3" id="KW-0813">Transport</keyword>
<feature type="coiled-coil region" evidence="10">
    <location>
        <begin position="184"/>
        <end position="215"/>
    </location>
</feature>
<dbReference type="EMBL" id="MU790587">
    <property type="protein sequence ID" value="KAJ3997252.1"/>
    <property type="molecule type" value="Genomic_DNA"/>
</dbReference>
<dbReference type="Proteomes" id="UP001163828">
    <property type="component" value="Unassembled WGS sequence"/>
</dbReference>
<dbReference type="Pfam" id="PF09753">
    <property type="entry name" value="Use1"/>
    <property type="match status" value="1"/>
</dbReference>
<keyword evidence="8 11" id="KW-1133">Transmembrane helix</keyword>
<evidence type="ECO:0000256" key="3">
    <source>
        <dbReference type="ARBA" id="ARBA00022448"/>
    </source>
</evidence>
<dbReference type="PANTHER" id="PTHR13050">
    <property type="entry name" value="USE1-LIKE PROTEIN"/>
    <property type="match status" value="1"/>
</dbReference>
<reference evidence="12" key="1">
    <citation type="submission" date="2022-08" db="EMBL/GenBank/DDBJ databases">
        <authorList>
            <consortium name="DOE Joint Genome Institute"/>
            <person name="Min B."/>
            <person name="Riley R."/>
            <person name="Sierra-Patev S."/>
            <person name="Naranjo-Ortiz M."/>
            <person name="Looney B."/>
            <person name="Konkel Z."/>
            <person name="Slot J.C."/>
            <person name="Sakamoto Y."/>
            <person name="Steenwyk J.L."/>
            <person name="Rokas A."/>
            <person name="Carro J."/>
            <person name="Camarero S."/>
            <person name="Ferreira P."/>
            <person name="Molpeceres G."/>
            <person name="Ruiz-Duenas F.J."/>
            <person name="Serrano A."/>
            <person name="Henrissat B."/>
            <person name="Drula E."/>
            <person name="Hughes K.W."/>
            <person name="Mata J.L."/>
            <person name="Ishikawa N.K."/>
            <person name="Vargas-Isla R."/>
            <person name="Ushijima S."/>
            <person name="Smith C.A."/>
            <person name="Ahrendt S."/>
            <person name="Andreopoulos W."/>
            <person name="He G."/>
            <person name="Labutti K."/>
            <person name="Lipzen A."/>
            <person name="Ng V."/>
            <person name="Sandor L."/>
            <person name="Barry K."/>
            <person name="Martinez A.T."/>
            <person name="Xiao Y."/>
            <person name="Gibbons J.G."/>
            <person name="Terashima K."/>
            <person name="Hibbett D.S."/>
            <person name="Grigoriev I.V."/>
        </authorList>
    </citation>
    <scope>NUCLEOTIDE SEQUENCE</scope>
    <source>
        <strain evidence="12">TFB10827</strain>
    </source>
</reference>
<evidence type="ECO:0000256" key="4">
    <source>
        <dbReference type="ARBA" id="ARBA00022692"/>
    </source>
</evidence>
<keyword evidence="4 11" id="KW-0812">Transmembrane</keyword>
<organism evidence="12 13">
    <name type="scientific">Lentinula boryana</name>
    <dbReference type="NCBI Taxonomy" id="40481"/>
    <lineage>
        <taxon>Eukaryota</taxon>
        <taxon>Fungi</taxon>
        <taxon>Dikarya</taxon>
        <taxon>Basidiomycota</taxon>
        <taxon>Agaricomycotina</taxon>
        <taxon>Agaricomycetes</taxon>
        <taxon>Agaricomycetidae</taxon>
        <taxon>Agaricales</taxon>
        <taxon>Marasmiineae</taxon>
        <taxon>Omphalotaceae</taxon>
        <taxon>Lentinula</taxon>
    </lineage>
</organism>
<keyword evidence="13" id="KW-1185">Reference proteome</keyword>
<evidence type="ECO:0000256" key="6">
    <source>
        <dbReference type="ARBA" id="ARBA00022892"/>
    </source>
</evidence>
<keyword evidence="5" id="KW-0256">Endoplasmic reticulum</keyword>
<evidence type="ECO:0000256" key="8">
    <source>
        <dbReference type="ARBA" id="ARBA00022989"/>
    </source>
</evidence>
<evidence type="ECO:0000256" key="11">
    <source>
        <dbReference type="SAM" id="Phobius"/>
    </source>
</evidence>
<proteinExistence type="inferred from homology"/>
<keyword evidence="9 11" id="KW-0472">Membrane</keyword>
<feature type="transmembrane region" description="Helical" evidence="11">
    <location>
        <begin position="257"/>
        <end position="278"/>
    </location>
</feature>
<gene>
    <name evidence="12" type="ORF">F5050DRAFT_1753366</name>
</gene>
<evidence type="ECO:0000256" key="10">
    <source>
        <dbReference type="SAM" id="Coils"/>
    </source>
</evidence>
<protein>
    <recommendedName>
        <fullName evidence="14">Vesicle transport protein USE1</fullName>
    </recommendedName>
</protein>
<comment type="similarity">
    <text evidence="2">Belongs to the USE1 family.</text>
</comment>
<evidence type="ECO:0000256" key="1">
    <source>
        <dbReference type="ARBA" id="ARBA00004163"/>
    </source>
</evidence>
<comment type="subcellular location">
    <subcellularLocation>
        <location evidence="1">Endoplasmic reticulum membrane</location>
        <topology evidence="1">Single-pass type IV membrane protein</topology>
    </subcellularLocation>
</comment>
<dbReference type="InterPro" id="IPR019150">
    <property type="entry name" value="Vesicle_transport_protein_Use1"/>
</dbReference>
<keyword evidence="7" id="KW-0653">Protein transport</keyword>
<evidence type="ECO:0000313" key="13">
    <source>
        <dbReference type="Proteomes" id="UP001163828"/>
    </source>
</evidence>
<evidence type="ECO:0000256" key="9">
    <source>
        <dbReference type="ARBA" id="ARBA00023136"/>
    </source>
</evidence>
<sequence>MSSLNLSFLTAMDPRRDDINLARLIRRLDKAVNGQDWDGSSLNDLWLRSLETLQNVKFAKRLSKNIELSGISAQDSQRYETIRVNLEQFETFLKSVEQRSKPKNFKPSSVLSNIPKAVVDTPEAELSLEKPEEPSKIVETSTDNLLTSTANLPSASITSPNPTLISPLFSTASTSTAIASGAFLENSKARHEAMSEQLAQMAVQLRKNAQNFSEKLVEDKAIVEETQTKLDSNFGMMHKERVRLRDHSGKSGSTTCLVILAVVAVIVTFVFMVALIRLTRR</sequence>
<evidence type="ECO:0008006" key="14">
    <source>
        <dbReference type="Google" id="ProtNLM"/>
    </source>
</evidence>